<dbReference type="PANTHER" id="PTHR38133">
    <property type="entry name" value="SLR1429 PROTEIN"/>
    <property type="match status" value="1"/>
</dbReference>
<dbReference type="RefSeq" id="WP_285663673.1">
    <property type="nucleotide sequence ID" value="NZ_BSTX01000002.1"/>
</dbReference>
<dbReference type="PANTHER" id="PTHR38133:SF1">
    <property type="entry name" value="SLR1429 PROTEIN"/>
    <property type="match status" value="1"/>
</dbReference>
<protein>
    <recommendedName>
        <fullName evidence="3">SWIM-type domain-containing protein</fullName>
    </recommendedName>
</protein>
<sequence>MTWWSKRWPRALEALGLSYPDNRLVRARALIRGGAVDDLLVSPGEITAWVDYPRKTFGVSLRVPVLDEAAWAAESGRIAARVGSLAALLDDRLPEDMLSLFPGEGELAVECPCGRGLCVHVVVVHLAFADLFEEDPFLLPLLRGRGREELLAGVRAAMPPVPEAGPPVGVAVGDVDVAGFFDGDREGLSAW</sequence>
<proteinExistence type="predicted"/>
<evidence type="ECO:0000313" key="2">
    <source>
        <dbReference type="Proteomes" id="UP001165079"/>
    </source>
</evidence>
<comment type="caution">
    <text evidence="1">The sequence shown here is derived from an EMBL/GenBank/DDBJ whole genome shotgun (WGS) entry which is preliminary data.</text>
</comment>
<reference evidence="1" key="1">
    <citation type="submission" date="2023-03" db="EMBL/GenBank/DDBJ databases">
        <title>Actinorhabdospora filicis NBRC 111898.</title>
        <authorList>
            <person name="Ichikawa N."/>
            <person name="Sato H."/>
            <person name="Tonouchi N."/>
        </authorList>
    </citation>
    <scope>NUCLEOTIDE SEQUENCE</scope>
    <source>
        <strain evidence="1">NBRC 111898</strain>
    </source>
</reference>
<evidence type="ECO:0000313" key="1">
    <source>
        <dbReference type="EMBL" id="GLZ78521.1"/>
    </source>
</evidence>
<organism evidence="1 2">
    <name type="scientific">Actinorhabdospora filicis</name>
    <dbReference type="NCBI Taxonomy" id="1785913"/>
    <lineage>
        <taxon>Bacteria</taxon>
        <taxon>Bacillati</taxon>
        <taxon>Actinomycetota</taxon>
        <taxon>Actinomycetes</taxon>
        <taxon>Micromonosporales</taxon>
        <taxon>Micromonosporaceae</taxon>
        <taxon>Actinorhabdospora</taxon>
    </lineage>
</organism>
<keyword evidence="2" id="KW-1185">Reference proteome</keyword>
<evidence type="ECO:0008006" key="3">
    <source>
        <dbReference type="Google" id="ProtNLM"/>
    </source>
</evidence>
<name>A0A9W6SPT3_9ACTN</name>
<dbReference type="EMBL" id="BSTX01000002">
    <property type="protein sequence ID" value="GLZ78521.1"/>
    <property type="molecule type" value="Genomic_DNA"/>
</dbReference>
<dbReference type="Proteomes" id="UP001165079">
    <property type="component" value="Unassembled WGS sequence"/>
</dbReference>
<gene>
    <name evidence="1" type="ORF">Afil01_33280</name>
</gene>
<dbReference type="AlphaFoldDB" id="A0A9W6SPT3"/>
<accession>A0A9W6SPT3</accession>